<dbReference type="EMBL" id="ACLL01000028">
    <property type="protein sequence ID" value="EEW53643.1"/>
    <property type="molecule type" value="Genomic_DNA"/>
</dbReference>
<evidence type="ECO:0000313" key="4">
    <source>
        <dbReference type="Proteomes" id="UP000003675"/>
    </source>
</evidence>
<dbReference type="Proteomes" id="UP000051883">
    <property type="component" value="Unassembled WGS sequence"/>
</dbReference>
<dbReference type="RefSeq" id="WP_007124748.1">
    <property type="nucleotide sequence ID" value="NZ_AZDK01000033.1"/>
</dbReference>
<dbReference type="STRING" id="525309.HMPREF0494_1193"/>
<dbReference type="OrthoDB" id="2326913at2"/>
<gene>
    <name evidence="3" type="ORF">FC31_GL001323</name>
    <name evidence="2" type="ORF">HMPREF0494_1193</name>
</gene>
<sequence length="143" mass="16408">MKRQPAFTLVECIAALLVTSLVVVLTGYALTAVRTTSRLSLAQATDWVICLQELESADHHFALKRADRYQLELRDLNQHRNYELCLRDRLYLRSVNGGYMPVFSNIRVEQSGFKRLDSQRVCITVTRTNGQKLEGIVCFEKDQ</sequence>
<keyword evidence="1" id="KW-0472">Membrane</keyword>
<dbReference type="eggNOG" id="ENOG502ZWQN">
    <property type="taxonomic scope" value="Bacteria"/>
</dbReference>
<evidence type="ECO:0000313" key="2">
    <source>
        <dbReference type="EMBL" id="EEW53643.1"/>
    </source>
</evidence>
<keyword evidence="1" id="KW-1133">Transmembrane helix</keyword>
<dbReference type="EMBL" id="AZDK01000033">
    <property type="protein sequence ID" value="KRK56472.1"/>
    <property type="molecule type" value="Genomic_DNA"/>
</dbReference>
<keyword evidence="5" id="KW-1185">Reference proteome</keyword>
<name>C8P799_9LACO</name>
<dbReference type="PATRIC" id="fig|525309.8.peg.1336"/>
<comment type="caution">
    <text evidence="2">The sequence shown here is derived from an EMBL/GenBank/DDBJ whole genome shotgun (WGS) entry which is preliminary data.</text>
</comment>
<proteinExistence type="predicted"/>
<reference evidence="3 5" key="2">
    <citation type="journal article" date="2015" name="Genome Announc.">
        <title>Expanding the biotechnology potential of lactobacilli through comparative genomics of 213 strains and associated genera.</title>
        <authorList>
            <person name="Sun Z."/>
            <person name="Harris H.M."/>
            <person name="McCann A."/>
            <person name="Guo C."/>
            <person name="Argimon S."/>
            <person name="Zhang W."/>
            <person name="Yang X."/>
            <person name="Jeffery I.B."/>
            <person name="Cooney J.C."/>
            <person name="Kagawa T.F."/>
            <person name="Liu W."/>
            <person name="Song Y."/>
            <person name="Salvetti E."/>
            <person name="Wrobel A."/>
            <person name="Rasinkangas P."/>
            <person name="Parkhill J."/>
            <person name="Rea M.C."/>
            <person name="O'Sullivan O."/>
            <person name="Ritari J."/>
            <person name="Douillard F.P."/>
            <person name="Paul Ross R."/>
            <person name="Yang R."/>
            <person name="Briner A.E."/>
            <person name="Felis G.E."/>
            <person name="de Vos W.M."/>
            <person name="Barrangou R."/>
            <person name="Klaenhammer T.R."/>
            <person name="Caufield P.W."/>
            <person name="Cui Y."/>
            <person name="Zhang H."/>
            <person name="O'Toole P.W."/>
        </authorList>
    </citation>
    <scope>NUCLEOTIDE SEQUENCE [LARGE SCALE GENOMIC DNA]</scope>
    <source>
        <strain evidence="3 5">DSM 16041</strain>
    </source>
</reference>
<keyword evidence="1" id="KW-0812">Transmembrane</keyword>
<evidence type="ECO:0000256" key="1">
    <source>
        <dbReference type="SAM" id="Phobius"/>
    </source>
</evidence>
<dbReference type="Proteomes" id="UP000003675">
    <property type="component" value="Unassembled WGS sequence"/>
</dbReference>
<evidence type="ECO:0000313" key="5">
    <source>
        <dbReference type="Proteomes" id="UP000051883"/>
    </source>
</evidence>
<reference evidence="2 4" key="1">
    <citation type="submission" date="2009-09" db="EMBL/GenBank/DDBJ databases">
        <authorList>
            <person name="Qin X."/>
            <person name="Bachman B."/>
            <person name="Battles P."/>
            <person name="Bell A."/>
            <person name="Bess C."/>
            <person name="Bickham C."/>
            <person name="Chaboub L."/>
            <person name="Chen D."/>
            <person name="Coyle M."/>
            <person name="Deiros D.R."/>
            <person name="Dinh H."/>
            <person name="Forbes L."/>
            <person name="Fowler G."/>
            <person name="Francisco L."/>
            <person name="Fu Q."/>
            <person name="Gubbala S."/>
            <person name="Hale W."/>
            <person name="Han Y."/>
            <person name="Hemphill L."/>
            <person name="Highlander S.K."/>
            <person name="Hirani K."/>
            <person name="Hogues M."/>
            <person name="Jackson L."/>
            <person name="Jakkamsetti A."/>
            <person name="Javaid M."/>
            <person name="Jiang H."/>
            <person name="Korchina V."/>
            <person name="Kovar C."/>
            <person name="Lara F."/>
            <person name="Lee S."/>
            <person name="Mata R."/>
            <person name="Mathew T."/>
            <person name="Moen C."/>
            <person name="Morales K."/>
            <person name="Munidasa M."/>
            <person name="Nazareth L."/>
            <person name="Ngo R."/>
            <person name="Nguyen L."/>
            <person name="Okwuonu G."/>
            <person name="Ongeri F."/>
            <person name="Patil S."/>
            <person name="Petrosino J."/>
            <person name="Pham C."/>
            <person name="Pham P."/>
            <person name="Pu L.-L."/>
            <person name="Puazo M."/>
            <person name="Raj R."/>
            <person name="Reid J."/>
            <person name="Rouhana J."/>
            <person name="Saada N."/>
            <person name="Shang Y."/>
            <person name="Simmons D."/>
            <person name="Thornton R."/>
            <person name="Warren J."/>
            <person name="Weissenberger G."/>
            <person name="Zhang J."/>
            <person name="Zhang L."/>
            <person name="Zhou C."/>
            <person name="Zhu D."/>
            <person name="Muzny D."/>
            <person name="Worley K."/>
            <person name="Gibbs R."/>
        </authorList>
    </citation>
    <scope>NUCLEOTIDE SEQUENCE [LARGE SCALE GENOMIC DNA]</scope>
    <source>
        <strain evidence="2 4">DSM 16041</strain>
    </source>
</reference>
<evidence type="ECO:0000313" key="3">
    <source>
        <dbReference type="EMBL" id="KRK56472.1"/>
    </source>
</evidence>
<organism evidence="2 4">
    <name type="scientific">Limosilactobacillus antri DSM 16041</name>
    <dbReference type="NCBI Taxonomy" id="525309"/>
    <lineage>
        <taxon>Bacteria</taxon>
        <taxon>Bacillati</taxon>
        <taxon>Bacillota</taxon>
        <taxon>Bacilli</taxon>
        <taxon>Lactobacillales</taxon>
        <taxon>Lactobacillaceae</taxon>
        <taxon>Limosilactobacillus</taxon>
    </lineage>
</organism>
<dbReference type="HOGENOM" id="CLU_129250_0_0_9"/>
<accession>C8P799</accession>
<feature type="transmembrane region" description="Helical" evidence="1">
    <location>
        <begin position="6"/>
        <end position="30"/>
    </location>
</feature>
<protein>
    <submittedName>
        <fullName evidence="2">Prepilin-type cleavage/methylation N-terminal domain protein</fullName>
    </submittedName>
</protein>
<dbReference type="AlphaFoldDB" id="C8P799"/>